<keyword evidence="3 10" id="KW-0479">Metal-binding</keyword>
<dbReference type="Pfam" id="PF03193">
    <property type="entry name" value="RsgA_GTPase"/>
    <property type="match status" value="1"/>
</dbReference>
<reference evidence="13 14" key="1">
    <citation type="submission" date="2017-06" db="EMBL/GenBank/DDBJ databases">
        <title>Draft Genome Sequence of Natranaerobius trueperi halophilic, alkalithermophilic bacteria from soda lakes.</title>
        <authorList>
            <person name="Zhao B."/>
        </authorList>
    </citation>
    <scope>NUCLEOTIDE SEQUENCE [LARGE SCALE GENOMIC DNA]</scope>
    <source>
        <strain evidence="13 14">DSM 18760</strain>
    </source>
</reference>
<feature type="domain" description="CP-type G" evidence="12">
    <location>
        <begin position="66"/>
        <end position="221"/>
    </location>
</feature>
<evidence type="ECO:0000256" key="10">
    <source>
        <dbReference type="HAMAP-Rule" id="MF_01820"/>
    </source>
</evidence>
<dbReference type="Gene3D" id="3.40.50.300">
    <property type="entry name" value="P-loop containing nucleotide triphosphate hydrolases"/>
    <property type="match status" value="1"/>
</dbReference>
<keyword evidence="9 10" id="KW-0342">GTP-binding</keyword>
<evidence type="ECO:0000256" key="1">
    <source>
        <dbReference type="ARBA" id="ARBA00022490"/>
    </source>
</evidence>
<dbReference type="GO" id="GO:0005737">
    <property type="term" value="C:cytoplasm"/>
    <property type="evidence" value="ECO:0007669"/>
    <property type="project" value="UniProtKB-SubCell"/>
</dbReference>
<comment type="function">
    <text evidence="10">One of several proteins that assist in the late maturation steps of the functional core of the 30S ribosomal subunit. Helps release RbfA from mature subunits. May play a role in the assembly of ribosomal proteins into the subunit. Circularly permuted GTPase that catalyzes slow GTP hydrolysis, GTPase activity is stimulated by the 30S ribosomal subunit.</text>
</comment>
<dbReference type="PROSITE" id="PS51721">
    <property type="entry name" value="G_CP"/>
    <property type="match status" value="1"/>
</dbReference>
<dbReference type="PROSITE" id="PS50936">
    <property type="entry name" value="ENGC_GTPASE"/>
    <property type="match status" value="1"/>
</dbReference>
<evidence type="ECO:0000256" key="5">
    <source>
        <dbReference type="ARBA" id="ARBA00022741"/>
    </source>
</evidence>
<accession>A0A226BZ19</accession>
<organism evidence="13 14">
    <name type="scientific">Natranaerobius trueperi</name>
    <dbReference type="NCBI Taxonomy" id="759412"/>
    <lineage>
        <taxon>Bacteria</taxon>
        <taxon>Bacillati</taxon>
        <taxon>Bacillota</taxon>
        <taxon>Clostridia</taxon>
        <taxon>Natranaerobiales</taxon>
        <taxon>Natranaerobiaceae</taxon>
        <taxon>Natranaerobius</taxon>
    </lineage>
</organism>
<dbReference type="SUPFAM" id="SSF50249">
    <property type="entry name" value="Nucleic acid-binding proteins"/>
    <property type="match status" value="1"/>
</dbReference>
<dbReference type="EC" id="3.6.1.-" evidence="10"/>
<dbReference type="GO" id="GO:0042274">
    <property type="term" value="P:ribosomal small subunit biogenesis"/>
    <property type="evidence" value="ECO:0007669"/>
    <property type="project" value="UniProtKB-UniRule"/>
</dbReference>
<feature type="binding site" evidence="10">
    <location>
        <position position="252"/>
    </location>
    <ligand>
        <name>Zn(2+)</name>
        <dbReference type="ChEBI" id="CHEBI:29105"/>
    </ligand>
</feature>
<dbReference type="EMBL" id="NIQC01000007">
    <property type="protein sequence ID" value="OWZ84171.1"/>
    <property type="molecule type" value="Genomic_DNA"/>
</dbReference>
<evidence type="ECO:0000259" key="11">
    <source>
        <dbReference type="PROSITE" id="PS50936"/>
    </source>
</evidence>
<keyword evidence="8 10" id="KW-0694">RNA-binding</keyword>
<dbReference type="OrthoDB" id="9809485at2"/>
<dbReference type="PANTHER" id="PTHR32120">
    <property type="entry name" value="SMALL RIBOSOMAL SUBUNIT BIOGENESIS GTPASE RSGA"/>
    <property type="match status" value="1"/>
</dbReference>
<dbReference type="Gene3D" id="1.10.40.50">
    <property type="entry name" value="Probable gtpase engc, domain 3"/>
    <property type="match status" value="1"/>
</dbReference>
<dbReference type="RefSeq" id="WP_089023149.1">
    <property type="nucleotide sequence ID" value="NZ_NIQC01000007.1"/>
</dbReference>
<name>A0A226BZ19_9FIRM</name>
<dbReference type="InterPro" id="IPR031944">
    <property type="entry name" value="RsgA_N"/>
</dbReference>
<gene>
    <name evidence="10 13" type="primary">rsgA</name>
    <name evidence="13" type="ORF">CDO51_04690</name>
</gene>
<dbReference type="GO" id="GO:0019843">
    <property type="term" value="F:rRNA binding"/>
    <property type="evidence" value="ECO:0007669"/>
    <property type="project" value="UniProtKB-KW"/>
</dbReference>
<comment type="caution">
    <text evidence="13">The sequence shown here is derived from an EMBL/GenBank/DDBJ whole genome shotgun (WGS) entry which is preliminary data.</text>
</comment>
<keyword evidence="1 10" id="KW-0963">Cytoplasm</keyword>
<evidence type="ECO:0000313" key="14">
    <source>
        <dbReference type="Proteomes" id="UP000214588"/>
    </source>
</evidence>
<evidence type="ECO:0000256" key="4">
    <source>
        <dbReference type="ARBA" id="ARBA00022730"/>
    </source>
</evidence>
<dbReference type="GO" id="GO:0046872">
    <property type="term" value="F:metal ion binding"/>
    <property type="evidence" value="ECO:0007669"/>
    <property type="project" value="UniProtKB-KW"/>
</dbReference>
<keyword evidence="2 10" id="KW-0690">Ribosome biogenesis</keyword>
<evidence type="ECO:0000256" key="6">
    <source>
        <dbReference type="ARBA" id="ARBA00022801"/>
    </source>
</evidence>
<dbReference type="CDD" id="cd01854">
    <property type="entry name" value="YjeQ_EngC"/>
    <property type="match status" value="1"/>
</dbReference>
<proteinExistence type="inferred from homology"/>
<dbReference type="AlphaFoldDB" id="A0A226BZ19"/>
<evidence type="ECO:0000259" key="12">
    <source>
        <dbReference type="PROSITE" id="PS51721"/>
    </source>
</evidence>
<dbReference type="InterPro" id="IPR004881">
    <property type="entry name" value="Ribosome_biogen_GTPase_RsgA"/>
</dbReference>
<dbReference type="NCBIfam" id="TIGR00157">
    <property type="entry name" value="ribosome small subunit-dependent GTPase A"/>
    <property type="match status" value="1"/>
</dbReference>
<dbReference type="SUPFAM" id="SSF52540">
    <property type="entry name" value="P-loop containing nucleoside triphosphate hydrolases"/>
    <property type="match status" value="1"/>
</dbReference>
<comment type="subunit">
    <text evidence="10">Monomer. Associates with 30S ribosomal subunit, binds 16S rRNA.</text>
</comment>
<dbReference type="Pfam" id="PF16745">
    <property type="entry name" value="RsgA_N"/>
    <property type="match status" value="1"/>
</dbReference>
<evidence type="ECO:0000313" key="13">
    <source>
        <dbReference type="EMBL" id="OWZ84171.1"/>
    </source>
</evidence>
<evidence type="ECO:0000256" key="9">
    <source>
        <dbReference type="ARBA" id="ARBA00023134"/>
    </source>
</evidence>
<keyword evidence="7 10" id="KW-0862">Zinc</keyword>
<comment type="subcellular location">
    <subcellularLocation>
        <location evidence="10">Cytoplasm</location>
    </subcellularLocation>
</comment>
<dbReference type="Gene3D" id="2.40.50.140">
    <property type="entry name" value="Nucleic acid-binding proteins"/>
    <property type="match status" value="1"/>
</dbReference>
<dbReference type="HAMAP" id="MF_01820">
    <property type="entry name" value="GTPase_RsgA"/>
    <property type="match status" value="1"/>
</dbReference>
<sequence>MRGRVIKIINDFYYVKAMDNNPQFECKLKGTLLKERCYPLVGDVVELKITDYENSQGQITSICPRKNRLIRPAVSNVDQVIIVTSPKEPNPNLQLIDRILVWAYFEGLKGIICINKKDLDLEKTDELVSKYTKAGYDTVKTSAANNKLGDLEYILKDKVTVLAGQSGVGKSSLLNTINPEFNLRVEEVSKKAGTGKHTTRHCQLFEVKDGYLVDTPGFNKKKLPDISPYELIHAFPDIKAYAINCKFNDCSHRKEPGCQVRPQVGGNISKSRLDSFVNLFEELVEQERRF</sequence>
<evidence type="ECO:0000256" key="7">
    <source>
        <dbReference type="ARBA" id="ARBA00022833"/>
    </source>
</evidence>
<dbReference type="Proteomes" id="UP000214588">
    <property type="component" value="Unassembled WGS sequence"/>
</dbReference>
<dbReference type="PANTHER" id="PTHR32120:SF11">
    <property type="entry name" value="SMALL RIBOSOMAL SUBUNIT BIOGENESIS GTPASE RSGA 1, MITOCHONDRIAL-RELATED"/>
    <property type="match status" value="1"/>
</dbReference>
<feature type="binding site" evidence="10">
    <location>
        <begin position="115"/>
        <end position="118"/>
    </location>
    <ligand>
        <name>GTP</name>
        <dbReference type="ChEBI" id="CHEBI:37565"/>
    </ligand>
</feature>
<protein>
    <recommendedName>
        <fullName evidence="10">Small ribosomal subunit biogenesis GTPase RsgA</fullName>
        <ecNumber evidence="10">3.6.1.-</ecNumber>
    </recommendedName>
</protein>
<comment type="cofactor">
    <cofactor evidence="10">
        <name>Zn(2+)</name>
        <dbReference type="ChEBI" id="CHEBI:29105"/>
    </cofactor>
    <text evidence="10">Binds 1 zinc ion per subunit.</text>
</comment>
<feature type="binding site" evidence="10">
    <location>
        <begin position="164"/>
        <end position="172"/>
    </location>
    <ligand>
        <name>GTP</name>
        <dbReference type="ChEBI" id="CHEBI:37565"/>
    </ligand>
</feature>
<dbReference type="InterPro" id="IPR030378">
    <property type="entry name" value="G_CP_dom"/>
</dbReference>
<keyword evidence="4 10" id="KW-0699">rRNA-binding</keyword>
<feature type="domain" description="EngC GTPase" evidence="11">
    <location>
        <begin position="75"/>
        <end position="219"/>
    </location>
</feature>
<dbReference type="GO" id="GO:0003924">
    <property type="term" value="F:GTPase activity"/>
    <property type="evidence" value="ECO:0007669"/>
    <property type="project" value="UniProtKB-UniRule"/>
</dbReference>
<dbReference type="GO" id="GO:0005525">
    <property type="term" value="F:GTP binding"/>
    <property type="evidence" value="ECO:0007669"/>
    <property type="project" value="UniProtKB-UniRule"/>
</dbReference>
<feature type="binding site" evidence="10">
    <location>
        <position position="258"/>
    </location>
    <ligand>
        <name>Zn(2+)</name>
        <dbReference type="ChEBI" id="CHEBI:29105"/>
    </ligand>
</feature>
<feature type="binding site" evidence="10">
    <location>
        <position position="245"/>
    </location>
    <ligand>
        <name>Zn(2+)</name>
        <dbReference type="ChEBI" id="CHEBI:29105"/>
    </ligand>
</feature>
<keyword evidence="6 10" id="KW-0378">Hydrolase</keyword>
<evidence type="ECO:0000256" key="3">
    <source>
        <dbReference type="ARBA" id="ARBA00022723"/>
    </source>
</evidence>
<dbReference type="InterPro" id="IPR010914">
    <property type="entry name" value="RsgA_GTPase_dom"/>
</dbReference>
<dbReference type="InterPro" id="IPR027417">
    <property type="entry name" value="P-loop_NTPase"/>
</dbReference>
<keyword evidence="5 10" id="KW-0547">Nucleotide-binding</keyword>
<evidence type="ECO:0000256" key="2">
    <source>
        <dbReference type="ARBA" id="ARBA00022517"/>
    </source>
</evidence>
<comment type="similarity">
    <text evidence="10">Belongs to the TRAFAC class YlqF/YawG GTPase family. RsgA subfamily.</text>
</comment>
<dbReference type="InterPro" id="IPR012340">
    <property type="entry name" value="NA-bd_OB-fold"/>
</dbReference>
<keyword evidence="14" id="KW-1185">Reference proteome</keyword>
<evidence type="ECO:0000256" key="8">
    <source>
        <dbReference type="ARBA" id="ARBA00022884"/>
    </source>
</evidence>
<feature type="binding site" evidence="10">
    <location>
        <position position="250"/>
    </location>
    <ligand>
        <name>Zn(2+)</name>
        <dbReference type="ChEBI" id="CHEBI:29105"/>
    </ligand>
</feature>